<sequence length="95" mass="10773">MEENDFVSIWLEETGNPAIEKLGQLNLEVAEKATILLAEKAATEDDLASILDINPDEIKRWLTGRHVFSIKTVNEINFALTEISIKNTKQQTEFQ</sequence>
<dbReference type="RefSeq" id="WP_379073724.1">
    <property type="nucleotide sequence ID" value="NZ_JBHULL010000002.1"/>
</dbReference>
<evidence type="ECO:0000313" key="2">
    <source>
        <dbReference type="Proteomes" id="UP001597461"/>
    </source>
</evidence>
<evidence type="ECO:0008006" key="3">
    <source>
        <dbReference type="Google" id="ProtNLM"/>
    </source>
</evidence>
<reference evidence="2" key="1">
    <citation type="journal article" date="2019" name="Int. J. Syst. Evol. Microbiol.">
        <title>The Global Catalogue of Microorganisms (GCM) 10K type strain sequencing project: providing services to taxonomists for standard genome sequencing and annotation.</title>
        <authorList>
            <consortium name="The Broad Institute Genomics Platform"/>
            <consortium name="The Broad Institute Genome Sequencing Center for Infectious Disease"/>
            <person name="Wu L."/>
            <person name="Ma J."/>
        </authorList>
    </citation>
    <scope>NUCLEOTIDE SEQUENCE [LARGE SCALE GENOMIC DNA]</scope>
    <source>
        <strain evidence="2">KCTC 42866</strain>
    </source>
</reference>
<accession>A0ABW5ME75</accession>
<proteinExistence type="predicted"/>
<organism evidence="1 2">
    <name type="scientific">Pedobacter vanadiisoli</name>
    <dbReference type="NCBI Taxonomy" id="1761975"/>
    <lineage>
        <taxon>Bacteria</taxon>
        <taxon>Pseudomonadati</taxon>
        <taxon>Bacteroidota</taxon>
        <taxon>Sphingobacteriia</taxon>
        <taxon>Sphingobacteriales</taxon>
        <taxon>Sphingobacteriaceae</taxon>
        <taxon>Pedobacter</taxon>
    </lineage>
</organism>
<keyword evidence="2" id="KW-1185">Reference proteome</keyword>
<comment type="caution">
    <text evidence="1">The sequence shown here is derived from an EMBL/GenBank/DDBJ whole genome shotgun (WGS) entry which is preliminary data.</text>
</comment>
<evidence type="ECO:0000313" key="1">
    <source>
        <dbReference type="EMBL" id="MFD2580971.1"/>
    </source>
</evidence>
<dbReference type="Proteomes" id="UP001597461">
    <property type="component" value="Unassembled WGS sequence"/>
</dbReference>
<dbReference type="EMBL" id="JBHULL010000002">
    <property type="protein sequence ID" value="MFD2580971.1"/>
    <property type="molecule type" value="Genomic_DNA"/>
</dbReference>
<name>A0ABW5ME75_9SPHI</name>
<gene>
    <name evidence="1" type="ORF">ACFSR6_00605</name>
</gene>
<protein>
    <recommendedName>
        <fullName evidence="3">Helix-turn-helix protein</fullName>
    </recommendedName>
</protein>